<sequence>MGNGYAPLLLSRSFAARLLRTYEYPDPRRPGKVIRGYDRAHALRTARLCGAVALSLGYGVTIVRQYQIACLLHDLGRAGLDRRLFGRLWSWAQRRGIPTRPREWRARYPRTAYGSETEAFIARFGREIERDGMAMDVWAREQIEMRLGYARRLARRLRAVKPSLVRLGVRWEPWMQRVMLYYYYPERLNDAPRWVKQLAEVLVACEQFEAYSNRERGRDYYGRRSESLEEAFRYLDRLEAEGILSAPVLSALKQLAAAGVFDDLLASARGTGLTLRERRFMRRFAQEVSACP</sequence>
<dbReference type="RefSeq" id="WP_289267749.1">
    <property type="nucleotide sequence ID" value="NZ_OX365700.1"/>
</dbReference>
<evidence type="ECO:0000313" key="2">
    <source>
        <dbReference type="Proteomes" id="UP001179121"/>
    </source>
</evidence>
<dbReference type="Proteomes" id="UP001179121">
    <property type="component" value="Chromosome"/>
</dbReference>
<accession>A0AA86MXE5</accession>
<dbReference type="InterPro" id="IPR003607">
    <property type="entry name" value="HD/PDEase_dom"/>
</dbReference>
<dbReference type="AlphaFoldDB" id="A0AA86MXE5"/>
<gene>
    <name evidence="1" type="ORF">DNFV4_01208</name>
</gene>
<proteinExistence type="predicted"/>
<evidence type="ECO:0008006" key="3">
    <source>
        <dbReference type="Google" id="ProtNLM"/>
    </source>
</evidence>
<keyword evidence="2" id="KW-1185">Reference proteome</keyword>
<dbReference type="CDD" id="cd00077">
    <property type="entry name" value="HDc"/>
    <property type="match status" value="1"/>
</dbReference>
<organism evidence="1 2">
    <name type="scientific">Nitrospira tepida</name>
    <dbReference type="NCBI Taxonomy" id="2973512"/>
    <lineage>
        <taxon>Bacteria</taxon>
        <taxon>Pseudomonadati</taxon>
        <taxon>Nitrospirota</taxon>
        <taxon>Nitrospiria</taxon>
        <taxon>Nitrospirales</taxon>
        <taxon>Nitrospiraceae</taxon>
        <taxon>Nitrospira</taxon>
    </lineage>
</organism>
<evidence type="ECO:0000313" key="1">
    <source>
        <dbReference type="EMBL" id="CAI4030778.1"/>
    </source>
</evidence>
<reference evidence="1" key="1">
    <citation type="submission" date="2022-10" db="EMBL/GenBank/DDBJ databases">
        <authorList>
            <person name="Koch H."/>
        </authorList>
    </citation>
    <scope>NUCLEOTIDE SEQUENCE</scope>
    <source>
        <strain evidence="1">DNF</strain>
    </source>
</reference>
<name>A0AA86MXE5_9BACT</name>
<dbReference type="EMBL" id="OX365700">
    <property type="protein sequence ID" value="CAI4030778.1"/>
    <property type="molecule type" value="Genomic_DNA"/>
</dbReference>
<protein>
    <recommendedName>
        <fullName evidence="3">HD domain-containing protein</fullName>
    </recommendedName>
</protein>
<dbReference type="KEGG" id="nti:DNFV4_01208"/>
<dbReference type="SUPFAM" id="SSF109604">
    <property type="entry name" value="HD-domain/PDEase-like"/>
    <property type="match status" value="1"/>
</dbReference>